<evidence type="ECO:0000256" key="1">
    <source>
        <dbReference type="ARBA" id="ARBA00006721"/>
    </source>
</evidence>
<evidence type="ECO:0000256" key="2">
    <source>
        <dbReference type="ARBA" id="ARBA00022676"/>
    </source>
</evidence>
<sequence length="392" mass="43803">MLPKLPIRVIIAVTSIVLICVVLNLLCRSPYSRDKELVDLLEPPVKSISNTIQRDAYTHDQSIYQVQNETLGFQEVYMISLPSRTDKRDAFAMQAALSGITYRQIDGVDGREVPGKALPHTMDQSAPVVGCWRAHLNVLQKMVNEKVATALIFEDDADWDVSFKQQLVQFARGSRYISQTAENDVPKSPYGDNWDILWLGHCGTWVLAEDKHRFFVIPDDPTVEPPQYRCNVVSPDMSYWEGQDGDNTTRIVFNSGGAVCTAGYAVSQQGARKILYHMSMVPFNNAIDWGYAELCKDKRYNFNCVSVFPQLIGVSRPTGNSSKWSDIGYGDESTRTVRSAHSQYLVYSTRLNIANLLEGRTVFDSQYPTLPRLDISDIGSASGHVEVLDGGG</sequence>
<accession>A0AAN6IGH7</accession>
<feature type="domain" description="Glycosyl transferase family 25" evidence="5">
    <location>
        <begin position="74"/>
        <end position="171"/>
    </location>
</feature>
<keyword evidence="2" id="KW-0328">Glycosyltransferase</keyword>
<dbReference type="EMBL" id="MU404353">
    <property type="protein sequence ID" value="KAI1614529.1"/>
    <property type="molecule type" value="Genomic_DNA"/>
</dbReference>
<feature type="transmembrane region" description="Helical" evidence="4">
    <location>
        <begin position="6"/>
        <end position="27"/>
    </location>
</feature>
<dbReference type="AlphaFoldDB" id="A0AAN6IGH7"/>
<comment type="caution">
    <text evidence="6">The sequence shown here is derived from an EMBL/GenBank/DDBJ whole genome shotgun (WGS) entry which is preliminary data.</text>
</comment>
<evidence type="ECO:0000259" key="5">
    <source>
        <dbReference type="Pfam" id="PF01755"/>
    </source>
</evidence>
<comment type="similarity">
    <text evidence="1">Belongs to the glycosyltransferase 25 family.</text>
</comment>
<keyword evidence="4" id="KW-0472">Membrane</keyword>
<dbReference type="InterPro" id="IPR050757">
    <property type="entry name" value="Collagen_mod_GT25"/>
</dbReference>
<keyword evidence="4" id="KW-1133">Transmembrane helix</keyword>
<reference evidence="6" key="1">
    <citation type="journal article" date="2022" name="bioRxiv">
        <title>Deciphering the potential niche of two novel black yeast fungi from a biological soil crust based on their genomes, phenotypes, and melanin regulation.</title>
        <authorList>
            <consortium name="DOE Joint Genome Institute"/>
            <person name="Carr E.C."/>
            <person name="Barton Q."/>
            <person name="Grambo S."/>
            <person name="Sullivan M."/>
            <person name="Renfro C.M."/>
            <person name="Kuo A."/>
            <person name="Pangilinan J."/>
            <person name="Lipzen A."/>
            <person name="Keymanesh K."/>
            <person name="Savage E."/>
            <person name="Barry K."/>
            <person name="Grigoriev I.V."/>
            <person name="Riekhof W.R."/>
            <person name="Harris S.S."/>
        </authorList>
    </citation>
    <scope>NUCLEOTIDE SEQUENCE</scope>
    <source>
        <strain evidence="6">JF 03-4F</strain>
    </source>
</reference>
<dbReference type="CDD" id="cd06532">
    <property type="entry name" value="Glyco_transf_25"/>
    <property type="match status" value="1"/>
</dbReference>
<name>A0AAN6IGH7_9EURO</name>
<dbReference type="InterPro" id="IPR002654">
    <property type="entry name" value="Glyco_trans_25"/>
</dbReference>
<dbReference type="Proteomes" id="UP001203852">
    <property type="component" value="Unassembled WGS sequence"/>
</dbReference>
<evidence type="ECO:0000313" key="6">
    <source>
        <dbReference type="EMBL" id="KAI1614529.1"/>
    </source>
</evidence>
<keyword evidence="4" id="KW-0812">Transmembrane</keyword>
<gene>
    <name evidence="6" type="ORF">EDD36DRAFT_230957</name>
</gene>
<evidence type="ECO:0000256" key="3">
    <source>
        <dbReference type="ARBA" id="ARBA00022679"/>
    </source>
</evidence>
<organism evidence="6 7">
    <name type="scientific">Exophiala viscosa</name>
    <dbReference type="NCBI Taxonomy" id="2486360"/>
    <lineage>
        <taxon>Eukaryota</taxon>
        <taxon>Fungi</taxon>
        <taxon>Dikarya</taxon>
        <taxon>Ascomycota</taxon>
        <taxon>Pezizomycotina</taxon>
        <taxon>Eurotiomycetes</taxon>
        <taxon>Chaetothyriomycetidae</taxon>
        <taxon>Chaetothyriales</taxon>
        <taxon>Herpotrichiellaceae</taxon>
        <taxon>Exophiala</taxon>
    </lineage>
</organism>
<evidence type="ECO:0000313" key="7">
    <source>
        <dbReference type="Proteomes" id="UP001203852"/>
    </source>
</evidence>
<dbReference type="PANTHER" id="PTHR10730">
    <property type="entry name" value="PROCOLLAGEN-LYSINE,2-OXOGLUTARATE 5-DIOXYGENASE/GLYCOSYLTRANSFERASE 25 FAMILY MEMBER"/>
    <property type="match status" value="1"/>
</dbReference>
<evidence type="ECO:0000256" key="4">
    <source>
        <dbReference type="SAM" id="Phobius"/>
    </source>
</evidence>
<dbReference type="GO" id="GO:0016740">
    <property type="term" value="F:transferase activity"/>
    <property type="evidence" value="ECO:0007669"/>
    <property type="project" value="UniProtKB-KW"/>
</dbReference>
<dbReference type="Pfam" id="PF01755">
    <property type="entry name" value="Glyco_transf_25"/>
    <property type="match status" value="1"/>
</dbReference>
<protein>
    <recommendedName>
        <fullName evidence="5">Glycosyl transferase family 25 domain-containing protein</fullName>
    </recommendedName>
</protein>
<keyword evidence="3" id="KW-0808">Transferase</keyword>
<keyword evidence="7" id="KW-1185">Reference proteome</keyword>
<dbReference type="PANTHER" id="PTHR10730:SF53">
    <property type="entry name" value="GLYCOSYLTRANSFERASE 25 FAMILY MEMBER"/>
    <property type="match status" value="1"/>
</dbReference>
<proteinExistence type="inferred from homology"/>